<reference evidence="2" key="1">
    <citation type="journal article" date="2008" name="Proc. Natl. Acad. Sci. U.S.A.">
        <title>Whole-genome comparison of disease and carriage strains provides insights into virulence evolution in Neisseria meningitidis.</title>
        <authorList>
            <person name="Schoen C."/>
            <person name="Blom J."/>
            <person name="Claus H."/>
            <person name="Schramm-Glueck A."/>
            <person name="Brandt P."/>
            <person name="Mueller T."/>
            <person name="Goesmann A."/>
            <person name="Joseph B."/>
            <person name="Konietzny S."/>
            <person name="Kurzai O."/>
            <person name="Schmitt C."/>
            <person name="Friedrich T."/>
            <person name="Linke B."/>
            <person name="Vogel U."/>
            <person name="Frosch M."/>
        </authorList>
    </citation>
    <scope>NUCLEOTIDE SEQUENCE</scope>
    <source>
        <strain evidence="2">Alpha153</strain>
    </source>
</reference>
<feature type="region of interest" description="Disordered" evidence="1">
    <location>
        <begin position="1"/>
        <end position="39"/>
    </location>
</feature>
<evidence type="ECO:0000256" key="1">
    <source>
        <dbReference type="SAM" id="MobiDB-lite"/>
    </source>
</evidence>
<organism evidence="2">
    <name type="scientific">Neisseria meningitidis alpha153</name>
    <dbReference type="NCBI Taxonomy" id="663926"/>
    <lineage>
        <taxon>Bacteria</taxon>
        <taxon>Pseudomonadati</taxon>
        <taxon>Pseudomonadota</taxon>
        <taxon>Betaproteobacteria</taxon>
        <taxon>Neisseriales</taxon>
        <taxon>Neisseriaceae</taxon>
        <taxon>Neisseria</taxon>
    </lineage>
</organism>
<dbReference type="AlphaFoldDB" id="C6SFC7"/>
<proteinExistence type="predicted"/>
<gene>
    <name evidence="2" type="ORF">NME_1996</name>
</gene>
<evidence type="ECO:0000313" key="2">
    <source>
        <dbReference type="EMBL" id="CBA08934.1"/>
    </source>
</evidence>
<dbReference type="EMBL" id="AM889137">
    <property type="protein sequence ID" value="CBA08934.1"/>
    <property type="molecule type" value="Genomic_DNA"/>
</dbReference>
<sequence>MPDATGIRLKHRKDGGEPPAYGAKAAFDMPSEGKDDKLPPSVFRRHIVFK</sequence>
<protein>
    <submittedName>
        <fullName evidence="2">Uncharacterized protein</fullName>
    </submittedName>
</protein>
<accession>C6SFC7</accession>
<name>C6SFC7_NEIME</name>